<dbReference type="AlphaFoldDB" id="A0A0D8I6G8"/>
<organism evidence="1 2">
    <name type="scientific">Clostridium aceticum</name>
    <dbReference type="NCBI Taxonomy" id="84022"/>
    <lineage>
        <taxon>Bacteria</taxon>
        <taxon>Bacillati</taxon>
        <taxon>Bacillota</taxon>
        <taxon>Clostridia</taxon>
        <taxon>Eubacteriales</taxon>
        <taxon>Clostridiaceae</taxon>
        <taxon>Clostridium</taxon>
    </lineage>
</organism>
<dbReference type="InterPro" id="IPR045620">
    <property type="entry name" value="DUF6442"/>
</dbReference>
<dbReference type="EMBL" id="CP009687">
    <property type="protein sequence ID" value="AKL96976.1"/>
    <property type="molecule type" value="Genomic_DNA"/>
</dbReference>
<protein>
    <submittedName>
        <fullName evidence="1">Uncharacterized protein</fullName>
    </submittedName>
</protein>
<dbReference type="KEGG" id="cace:CACET_c35450"/>
<accession>A0A0D8I6G8</accession>
<dbReference type="RefSeq" id="WP_044826300.1">
    <property type="nucleotide sequence ID" value="NZ_CP009687.1"/>
</dbReference>
<dbReference type="Proteomes" id="UP000035704">
    <property type="component" value="Chromosome"/>
</dbReference>
<sequence>MKKDDILKKAQYEKKDEREEHVKTKAFHAGWIGVSAVMIFLIIWRSIHNESASDLLMILMAQIGATSFYQYAKIPDKKTYLMGGVFSIIGLGLALASLLSQYGVY</sequence>
<reference evidence="1 2" key="1">
    <citation type="submission" date="2014-10" db="EMBL/GenBank/DDBJ databases">
        <title>Genome sequence of Clostridium aceticum DSM 1496.</title>
        <authorList>
            <person name="Poehlein A."/>
            <person name="Schiel-Bengelsdorf B."/>
            <person name="Gottschalk G."/>
            <person name="Duerre P."/>
            <person name="Daniel R."/>
        </authorList>
    </citation>
    <scope>NUCLEOTIDE SEQUENCE [LARGE SCALE GENOMIC DNA]</scope>
    <source>
        <strain evidence="1 2">DSM 1496</strain>
    </source>
</reference>
<dbReference type="Pfam" id="PF20040">
    <property type="entry name" value="DUF6442"/>
    <property type="match status" value="1"/>
</dbReference>
<evidence type="ECO:0000313" key="1">
    <source>
        <dbReference type="EMBL" id="AKL96976.1"/>
    </source>
</evidence>
<gene>
    <name evidence="1" type="ORF">CACET_c35450</name>
</gene>
<proteinExistence type="predicted"/>
<name>A0A0D8I6G8_9CLOT</name>
<dbReference type="PATRIC" id="fig|84022.5.peg.2205"/>
<keyword evidence="2" id="KW-1185">Reference proteome</keyword>
<evidence type="ECO:0000313" key="2">
    <source>
        <dbReference type="Proteomes" id="UP000035704"/>
    </source>
</evidence>
<dbReference type="OrthoDB" id="2970435at2"/>